<evidence type="ECO:0000256" key="6">
    <source>
        <dbReference type="ARBA" id="ARBA00022692"/>
    </source>
</evidence>
<evidence type="ECO:0000256" key="9">
    <source>
        <dbReference type="ARBA" id="ARBA00047777"/>
    </source>
</evidence>
<dbReference type="GO" id="GO:0004553">
    <property type="term" value="F:hydrolase activity, hydrolyzing O-glycosyl compounds"/>
    <property type="evidence" value="ECO:0007669"/>
    <property type="project" value="InterPro"/>
</dbReference>
<feature type="transmembrane region" description="Helical" evidence="12">
    <location>
        <begin position="2429"/>
        <end position="2453"/>
    </location>
</feature>
<feature type="compositionally biased region" description="Acidic residues" evidence="11">
    <location>
        <begin position="163"/>
        <end position="177"/>
    </location>
</feature>
<organism evidence="15 16">
    <name type="scientific">Bathycoccus prasinos</name>
    <dbReference type="NCBI Taxonomy" id="41875"/>
    <lineage>
        <taxon>Eukaryota</taxon>
        <taxon>Viridiplantae</taxon>
        <taxon>Chlorophyta</taxon>
        <taxon>Mamiellophyceae</taxon>
        <taxon>Mamiellales</taxon>
        <taxon>Bathycoccaceae</taxon>
        <taxon>Bathycoccus</taxon>
    </lineage>
</organism>
<proteinExistence type="inferred from homology"/>
<evidence type="ECO:0000256" key="1">
    <source>
        <dbReference type="ARBA" id="ARBA00004141"/>
    </source>
</evidence>
<feature type="transmembrane region" description="Helical" evidence="12">
    <location>
        <begin position="2517"/>
        <end position="2536"/>
    </location>
</feature>
<feature type="transmembrane region" description="Helical" evidence="12">
    <location>
        <begin position="4426"/>
        <end position="4445"/>
    </location>
</feature>
<feature type="transmembrane region" description="Helical" evidence="12">
    <location>
        <begin position="4385"/>
        <end position="4406"/>
    </location>
</feature>
<feature type="compositionally biased region" description="Basic residues" evidence="11">
    <location>
        <begin position="3823"/>
        <end position="3833"/>
    </location>
</feature>
<feature type="transmembrane region" description="Helical" evidence="12">
    <location>
        <begin position="2339"/>
        <end position="2360"/>
    </location>
</feature>
<feature type="transmembrane region" description="Helical" evidence="12">
    <location>
        <begin position="1196"/>
        <end position="1219"/>
    </location>
</feature>
<evidence type="ECO:0000313" key="16">
    <source>
        <dbReference type="Proteomes" id="UP000198341"/>
    </source>
</evidence>
<dbReference type="OrthoDB" id="1880850at2759"/>
<keyword evidence="7 12" id="KW-1133">Transmembrane helix</keyword>
<feature type="compositionally biased region" description="Basic and acidic residues" evidence="11">
    <location>
        <begin position="902"/>
        <end position="914"/>
    </location>
</feature>
<feature type="transmembrane region" description="Helical" evidence="12">
    <location>
        <begin position="4616"/>
        <end position="4641"/>
    </location>
</feature>
<feature type="transmembrane region" description="Helical" evidence="12">
    <location>
        <begin position="3131"/>
        <end position="3150"/>
    </location>
</feature>
<feature type="transmembrane region" description="Helical" evidence="12">
    <location>
        <begin position="3096"/>
        <end position="3119"/>
    </location>
</feature>
<dbReference type="eggNOG" id="KOG0916">
    <property type="taxonomic scope" value="Eukaryota"/>
</dbReference>
<accession>K8F167</accession>
<feature type="region of interest" description="Disordered" evidence="11">
    <location>
        <begin position="861"/>
        <end position="914"/>
    </location>
</feature>
<evidence type="ECO:0000256" key="3">
    <source>
        <dbReference type="ARBA" id="ARBA00012589"/>
    </source>
</evidence>
<keyword evidence="8 12" id="KW-0472">Membrane</keyword>
<dbReference type="KEGG" id="bpg:Bathy02g04040"/>
<sequence length="4865" mass="551954">MSWRVILSAIFAVLFATTFVASSGGSMTGKSRVKPSELDIAFARYGSEEPSLVNDRKYKIEDDYEEYEYDHNSGRKADAIFRGARSTASHKKNKSTIHGSPSPLERLNAKLGGMVWPFDGPKPSGGKETVKGSVPFKLSKLGADDGTGTSTATGVDPGTANDLTEDSEAEVSAEEADEQKKMEKQIEHEEEVNATGLTAPAIDDDVDIYDPAFHNPQKEFLSAEGRKRLEAFRNPPNLNETTLDTGRLRRLGRTLYLDGKPWLMRAVCYSPVPVGADPDWFEPYGDYFTSNYAGIFERDIPLLADAGVNAIRIYTLKYSHRHTQFFDLCHQYGIVIIVGYDFEDGTKSFFNDEESMTKVQRKLRSQVRAAKHPAIGAWIVGNELNGPWNLFVCDKDLAENFGISGCQFEDSIEKLMKSVNLLCSVVRSEGVLCGTALANVNLPRTKQHVVGMQMWGALAWIRYSDVWMDQLDFWAVNMYTRRFWSPLTLFKKYHLVSKKPFIVSEYGVDAYKLAPQHEGWNGYDTMGEEDQIAQADWTTSMIEDLEKHATTCASGCGTRFVTGGSIMAWVDEYWKGKAVTAVPTTDERIPIIEKVCPSLKEKLHSPCGYMSPTQPDLYTSEEYFGMMAVEKRCKVNHVDLLRPRAVYFMLKLLWKKGGTCTPFYGGEELQAYDPLKFPKCGEAINDAHNASVHAFAHTEAEAWHQIKLKPGQLVPQFAFFENFSAILSHPPGLINPTAVSLQSPYLSCHHQMLVHQKSPTVCPAPPTFALDVEGFIAKENSTWTQPGDTSCPGTDGYDLNMLDLKFQTWLKLIFIGYIIIALGLKRKQLGRIWRDAFHALVRAKTPVFSWFSKSHEPEEIELTKKAAQSTKSPPSSQRFAADLASEPATTSGQDLEELEGEDLTRRGPEPTGKSEIERAVTKWRNKILPIAQELASVFGFQSAGDDNVGATVENVADRLAGQLWNIGSTEESKGKGEDFIIEKRYAKSFRNYVRWRNFVGDLGIMHSGSLESQMGQNKLRSLVLFECIADEAANCRGMPEMIAFLFHVCSNAITANGKPVNSKVMKFEKGDFVESIIMPVTEFLATQIRSDLRVYRRLGYDDINECYLIPSKLKRMTTNDTGDGTTVSYVNYRNYMRRARIAAEIDQTLGAVFEKTHNEFLGWTMVLLNFHRMFTFMTCAFAFMTIYLFAGLQWQYYSFLAGVAAGCDFFVELQVLLVHRRELYKSKTMSIAKLAIASAALIVTGLTACGLFSLTVFAPIGYAYIAISLIDFSGLVPMGGQKEYLGTKEDVSTDRSDSFRYRLFWIVVLAAKFLFDFVFILSPLEKPTRAILQLDLYCWGYDFAGEDCDQYDYSDMLPEFMIHIVRIFRRHTYKYLVVIQRWLPSTLLYYADTFFWYLIGLGIASAFDRLRWKGVEDGWSKVVRELPLKIAAFGEKIISTQQLKPMPASSPSTHLCAEAASEQWREFARAWNAVIKSLRKRDLLSDEERSALSFAPLNGKTVKSFLGGDSDTYVLFPTMLTAPVFSKVGAERNASMKYALLGSVMSQMIDVSAFMFVCILGVVDSSKRAEFCTLLKSATDLMGVVVRRESTRAPKWLIDIRTLVHDGIKLIRKARDDEEDASGNSLVEACKVFKQNIEKSIELIKNDIVADDNEKLSAAHKETNVVLGQVCDSLLKVLSDSTKLEDASHVRSRVKPALLTAPGRRVVDVLHRTFSTANPTGEPDCAEAREILRFFLESLTDPQLQKARSVLQTPALSTLTPMYVEEVELTTDDLREQIDGENVSTFRFLTTMLPREWANVLERTNLRLPHQNYEAFLDELAGRRETNAETAEDVAVLATISRWASDRTQTLSRTVKGFSSYADASRILARLEGIKEEEIEALVRLKYEHVLSCQMYGVKGWEAKDKQIVEMCKAHPHTVLTHYEQPDLAAKSMEDAGSYYYLCRSRIDYEEDPAGIMKLTHRIRLPGNPIVGEGKPENQNLGIVYARGNYMQTIDMNQDAQLSEGLKVRNLIRTFEDDDDTVIVGFPEQMITEQNGSVAQFSALSEQVFGTMVQRYMAKPLCVRFHYGHPDVWDLAWVRSNGGVSKATKSLHLSEDIFGGMNVILRGGKVRYVGFKMVGKAREVSFDGANQFHAKIATGNGMQLISRDFHRLSKSFDFLRGLSFFQSSAGIMFTEFVLFASLLAFVVTKLIIVMVHVETYFKSGDAFDNIGFHEEVGTHNIYPSHWFIQASFVMAWPVMLEGWLDGGFVNMFSKLYHHTITGSFIFNMFIAKMRGFSLDSSINTGEAAYMKTKRGMTMRAGFVSLYSKYAESHIKPAIEMAWVAGAIMSLSSLGPLHEFFSSTWHVWFAIWNLTMAPWLFHPQTFKSGMIKFGMAEWVCWLDSIPRGDDERTAKEKVNARRGLGNKPTWWTWRADTMRNWRKLPMSVKFWHVSLRLVPGPIIVSLAAAAALNVGDASSTTALRPIIILTSGVAAGLLAAVYYFALSPQFLWPHRLVSLAKRFAGKGTLSEVTKQSIVLIYGYFFKIVCVVLHHFLCQRLFSAQMNQWDFLNAVVFAISGYVFISCTSAVFGLISDQPPRAFRGLMLSFRSYGDFMAREIDIINGTILHIVLLVIGLFPISFIHARALFNRAYAAVLTVEMRRREMIASINRSDVSSRARQKLSGFKLFFRKVIGLHVKSMKYKRPAPTVLPDVPRDMTVPGSGSAINPRCEDIKKRLMPLFEQQATLFGFQKTCPDSSFSETPVEVKSNMHNALENMSRWVENTIATYSDEAGISEDGLSEAQWAEAINHLHGHMFLNFKHWVDYTGMLDQAQTNADVQAFEIDNSGSEEKKSPILALFMAQRKSNEVFFNNVNREEFLKVETNAKAHHLAIWFLLYGESANLRHMSEVLCYLFHCALCAVTLENRSERDPETNAELILAQPVKGSEMPYKECDYLNNVVTPMYLFMRRELKERAKAPIVDRVMYDDVNEFFWEYNRFKEVMPPVDGHANEDVEKREAEMPEEEKQNRQPEFIGVPMEMRDNPLDQRMYAHFRAYMMNKAKHPLGAGEGLSKTFFKTHREVAGWFSLYVNFNTVIVFHAVCFHISCVCAFADGFDWGYVCTAAVTHAVLKLICEFATLSFRNLKQESFEDWFVIVTRSLAFIMIPLFYGLEKSFHPDSKTPYFQALAAVYALAMCGVMTSVIKREPYMGGSAQFATPFRERCIYSIFWIFVLATKLAFGHYLLIPPLRESVNALQHPDLCWNKESDTYTSCINLDGDALKNALHFEAREKYFLQDITKEEELLAEQLDPLDYDDDYEEDKTMRRRTLLSGADSGSFDLSGNIGKLAAILGGGDNITPLASLGYIGEEIEGEIPSSYYDVHASTVLMYLMTVMRVLPALVTYFCDTFVWYTVYATAFTIALQWWGKISHAQNWSFFLRSFSTIPYLFCDKCLNRKWPKPEFVVRSGEGSQKMAESDSEDDMENPSNKMLGMAKGLSDKRTGKSGGGYSAHIDEMDDDSRAGRDSLLTITEKIDETDPNAYETNPADFCADALDIKWQHFGRAWNAIAKNLRDRDLLSDAEYHDLCFTFLSGRDMSQIFHAPEYVILPAMMTSTVFSTVSFQTGTMKAYPAFYRTMVQTKDLLAVLFTDALRLVAPRDLEDFMKIIVEIAQVENEQMHHRKTGDIESYMVLRDAIIRLLQELKACGVDVEAEGETPDSDFDSESDNDDDDEDKIERLTAAGELEEAERIKKALARKRYNRQKRELREKELARQEQMLEAMNLELKYGCTGFFSKKTRKKMREKGGRFACFVIEENIELTEAEKAAYEEMKQNDEEREAELAGSSKKARKTKRKEAKRYKNITLPENSDTRGERVAEALHDVLLAVRKICAFAMERDSGKWSAHANQYKYKVSQLYSKLLDMIQSDLLRDKNHVQVVAASAASPEMHDIIDALLRSMNSSNPGGQPRSAEGQRQLMFFANSLRFTALRTPSDIRTMRGFSAFTPYYAEDVAFQRHELTAHLEDEKTLFSLIVATFPDDYENFKERVKALHKDDETILDEHWDEAQRWASDRSQTLGRCIRGVCLYGDALRLQARAEGIPEESIERLVSHKFEYVVTCQVFGRMRQAAPGTMDRAKATEIERLIKSHRDLKVCFVDMPRQNAQEDEKNFNGFASCLVGIDEENQGNLQLTYKVRLPGDPIIGEGKPENQNHAIIFTRGSYLQTLDMNQDNYMGESFKIRNLMDVFRDDVVLVGFPEVIFSETHGAVAQFAAISEFIFQTFQRFMTWPLMVRFHYGHPDVWDKAFACTNGGVSKASKMIHVAEDFFGGVNAIARGGKVLFEEFIECGKGRDMGFTSVNGFEQKISGSAGTISMSRDLFRLHRGLDFFRIFSLYFSGPGFYVSVMQTAWAVYFFALTHASLAIADLELYRVYRYFKMTETQTTLSLSKEEGGYYNSIYALQIGLLTLLPLLMKMIMDRGFRAGVEYTLETQLAGSWAFNVFTMATKGYNYMRSLIFGQAMYIGTERGYVLSNASMVVLYGLYAKSHLYLGFEVLFYLLLFHANTSVKSSILYAWSVWPFAICLIIAPWWFSPQSLNLYWMQRSWLDWRKWLDGTFDQPKVSSGSWNKWHAGMLENYREMLSVWYKFGVVCFSALGRFVLIFVLIGAYHGTELIEGFTQDEQFSLNCITIAMASAIMGVLMMLQKFLFSTRLMDREHRKMQPDELWKISVIRGGVRFAFVILWIGLYGALLYEHVPNLWVFRQLFYATVAAICVNSVIIESFILIGNYQIENSLDFLLKTGLDAEGNPIQQSGWKPRVAYGYRNSLQVCRDYGDFWYKEMDKFLGGCIFGFLFFLSLLPVAWLQTTLIWNSCFSDVMATRNRAQELTTDTTE</sequence>
<dbReference type="STRING" id="41875.K8F167"/>
<feature type="transmembrane region" description="Helical" evidence="12">
    <location>
        <begin position="2601"/>
        <end position="2622"/>
    </location>
</feature>
<evidence type="ECO:0000256" key="7">
    <source>
        <dbReference type="ARBA" id="ARBA00022989"/>
    </source>
</evidence>
<keyword evidence="4" id="KW-0328">Glycosyltransferase</keyword>
<dbReference type="InterPro" id="IPR026899">
    <property type="entry name" value="FKS1-like_dom1"/>
</dbReference>
<dbReference type="GO" id="GO:0000148">
    <property type="term" value="C:1,3-beta-D-glucan synthase complex"/>
    <property type="evidence" value="ECO:0007669"/>
    <property type="project" value="InterPro"/>
</dbReference>
<feature type="coiled-coil region" evidence="10">
    <location>
        <begin position="3729"/>
        <end position="3763"/>
    </location>
</feature>
<dbReference type="GO" id="GO:0005886">
    <property type="term" value="C:plasma membrane"/>
    <property type="evidence" value="ECO:0007669"/>
    <property type="project" value="TreeGrafter"/>
</dbReference>
<evidence type="ECO:0000256" key="2">
    <source>
        <dbReference type="ARBA" id="ARBA00009040"/>
    </source>
</evidence>
<feature type="transmembrane region" description="Helical" evidence="12">
    <location>
        <begin position="4702"/>
        <end position="4725"/>
    </location>
</feature>
<feature type="transmembrane region" description="Helical" evidence="12">
    <location>
        <begin position="4545"/>
        <end position="4564"/>
    </location>
</feature>
<feature type="transmembrane region" description="Helical" evidence="12">
    <location>
        <begin position="4661"/>
        <end position="4681"/>
    </location>
</feature>
<comment type="subcellular location">
    <subcellularLocation>
        <location evidence="1">Membrane</location>
        <topology evidence="1">Multi-pass membrane protein</topology>
    </subcellularLocation>
</comment>
<feature type="compositionally biased region" description="Low complexity" evidence="11">
    <location>
        <begin position="144"/>
        <end position="154"/>
    </location>
</feature>
<feature type="transmembrane region" description="Helical" evidence="12">
    <location>
        <begin position="3061"/>
        <end position="3090"/>
    </location>
</feature>
<feature type="transmembrane region" description="Helical" evidence="12">
    <location>
        <begin position="1231"/>
        <end position="1254"/>
    </location>
</feature>
<feature type="transmembrane region" description="Helical" evidence="12">
    <location>
        <begin position="4361"/>
        <end position="4378"/>
    </location>
</feature>
<name>K8F167_9CHLO</name>
<dbReference type="Gene3D" id="3.20.20.80">
    <property type="entry name" value="Glycosidases"/>
    <property type="match status" value="1"/>
</dbReference>
<feature type="region of interest" description="Disordered" evidence="11">
    <location>
        <begin position="140"/>
        <end position="188"/>
    </location>
</feature>
<evidence type="ECO:0000256" key="5">
    <source>
        <dbReference type="ARBA" id="ARBA00022679"/>
    </source>
</evidence>
<feature type="transmembrane region" description="Helical" evidence="12">
    <location>
        <begin position="1301"/>
        <end position="1322"/>
    </location>
</feature>
<feature type="transmembrane region" description="Helical" evidence="12">
    <location>
        <begin position="2548"/>
        <end position="2573"/>
    </location>
</feature>
<evidence type="ECO:0000256" key="8">
    <source>
        <dbReference type="ARBA" id="ARBA00023136"/>
    </source>
</evidence>
<dbReference type="Pfam" id="PF02364">
    <property type="entry name" value="Glucan_synthase"/>
    <property type="match status" value="2"/>
</dbReference>
<evidence type="ECO:0000256" key="13">
    <source>
        <dbReference type="SAM" id="SignalP"/>
    </source>
</evidence>
<keyword evidence="16" id="KW-1185">Reference proteome</keyword>
<feature type="region of interest" description="Disordered" evidence="11">
    <location>
        <begin position="3808"/>
        <end position="3833"/>
    </location>
</feature>
<dbReference type="EC" id="2.4.1.34" evidence="3"/>
<keyword evidence="5" id="KW-0808">Transferase</keyword>
<feature type="transmembrane region" description="Helical" evidence="12">
    <location>
        <begin position="2176"/>
        <end position="2197"/>
    </location>
</feature>
<feature type="transmembrane region" description="Helical" evidence="12">
    <location>
        <begin position="4816"/>
        <end position="4836"/>
    </location>
</feature>
<feature type="transmembrane region" description="Helical" evidence="12">
    <location>
        <begin position="4510"/>
        <end position="4533"/>
    </location>
</feature>
<feature type="transmembrane region" description="Helical" evidence="12">
    <location>
        <begin position="3203"/>
        <end position="3224"/>
    </location>
</feature>
<feature type="transmembrane region" description="Helical" evidence="12">
    <location>
        <begin position="3162"/>
        <end position="3182"/>
    </location>
</feature>
<dbReference type="PANTHER" id="PTHR12741:SF48">
    <property type="entry name" value="1,3-BETA-GLUCAN SYNTHASE COMPONENT FKS1-RELATED"/>
    <property type="match status" value="1"/>
</dbReference>
<evidence type="ECO:0000256" key="12">
    <source>
        <dbReference type="SAM" id="Phobius"/>
    </source>
</evidence>
<dbReference type="GO" id="GO:0008360">
    <property type="term" value="P:regulation of cell shape"/>
    <property type="evidence" value="ECO:0007669"/>
    <property type="project" value="UniProtKB-KW"/>
</dbReference>
<dbReference type="Pfam" id="PF02836">
    <property type="entry name" value="Glyco_hydro_2_C"/>
    <property type="match status" value="1"/>
</dbReference>
<feature type="transmembrane region" description="Helical" evidence="12">
    <location>
        <begin position="1173"/>
        <end position="1190"/>
    </location>
</feature>
<evidence type="ECO:0000256" key="10">
    <source>
        <dbReference type="SAM" id="Coils"/>
    </source>
</evidence>
<feature type="compositionally biased region" description="Basic and acidic residues" evidence="11">
    <location>
        <begin position="178"/>
        <end position="187"/>
    </location>
</feature>
<dbReference type="InterPro" id="IPR006103">
    <property type="entry name" value="Glyco_hydro_2_cat"/>
</dbReference>
<reference evidence="15 16" key="1">
    <citation type="submission" date="2011-10" db="EMBL/GenBank/DDBJ databases">
        <authorList>
            <person name="Genoscope - CEA"/>
        </authorList>
    </citation>
    <scope>NUCLEOTIDE SEQUENCE [LARGE SCALE GENOMIC DNA]</scope>
    <source>
        <strain evidence="15 16">RCC 1105</strain>
    </source>
</reference>
<dbReference type="GeneID" id="19017517"/>
<dbReference type="SUPFAM" id="SSF51445">
    <property type="entry name" value="(Trans)glycosidases"/>
    <property type="match status" value="1"/>
</dbReference>
<comment type="catalytic activity">
    <reaction evidence="9">
        <text>[(1-&gt;3)-beta-D-glucosyl](n) + UDP-alpha-D-glucose = [(1-&gt;3)-beta-D-glucosyl](n+1) + UDP + H(+)</text>
        <dbReference type="Rhea" id="RHEA:21476"/>
        <dbReference type="Rhea" id="RHEA-COMP:11146"/>
        <dbReference type="Rhea" id="RHEA-COMP:14303"/>
        <dbReference type="ChEBI" id="CHEBI:15378"/>
        <dbReference type="ChEBI" id="CHEBI:37671"/>
        <dbReference type="ChEBI" id="CHEBI:58223"/>
        <dbReference type="ChEBI" id="CHEBI:58885"/>
        <dbReference type="EC" id="2.4.1.34"/>
    </reaction>
</comment>
<keyword evidence="6 12" id="KW-0812">Transmembrane</keyword>
<feature type="domain" description="1,3-beta-glucan synthase component FKS1-like" evidence="14">
    <location>
        <begin position="2864"/>
        <end position="2986"/>
    </location>
</feature>
<comment type="similarity">
    <text evidence="2">Belongs to the glycosyltransferase 48 family.</text>
</comment>
<feature type="transmembrane region" description="Helical" evidence="12">
    <location>
        <begin position="806"/>
        <end position="824"/>
    </location>
</feature>
<evidence type="ECO:0000256" key="4">
    <source>
        <dbReference type="ARBA" id="ARBA00022676"/>
    </source>
</evidence>
<dbReference type="InterPro" id="IPR017853">
    <property type="entry name" value="GH"/>
</dbReference>
<dbReference type="Pfam" id="PF14288">
    <property type="entry name" value="FKS1_dom1"/>
    <property type="match status" value="2"/>
</dbReference>
<dbReference type="PANTHER" id="PTHR12741">
    <property type="entry name" value="LYST-INTERACTING PROTEIN LIP5 DOPAMINE RESPONSIVE PROTEIN DRG-1"/>
    <property type="match status" value="1"/>
</dbReference>
<dbReference type="RefSeq" id="XP_007515053.1">
    <property type="nucleotide sequence ID" value="XM_007514991.1"/>
</dbReference>
<evidence type="ECO:0000259" key="14">
    <source>
        <dbReference type="SMART" id="SM01205"/>
    </source>
</evidence>
<dbReference type="SMART" id="SM01205">
    <property type="entry name" value="FKS1_dom1"/>
    <property type="match status" value="2"/>
</dbReference>
<feature type="signal peptide" evidence="13">
    <location>
        <begin position="1"/>
        <end position="16"/>
    </location>
</feature>
<gene>
    <name evidence="15" type="ORF">Bathy02g04040</name>
</gene>
<feature type="chain" id="PRO_5003919808" description="1,3-beta-glucan synthase" evidence="13">
    <location>
        <begin position="17"/>
        <end position="4865"/>
    </location>
</feature>
<feature type="region of interest" description="Disordered" evidence="11">
    <location>
        <begin position="3445"/>
        <end position="3495"/>
    </location>
</feature>
<protein>
    <recommendedName>
        <fullName evidence="3">1,3-beta-glucan synthase</fullName>
        <ecNumber evidence="3">2.4.1.34</ecNumber>
    </recommendedName>
</protein>
<dbReference type="GO" id="GO:0006075">
    <property type="term" value="P:(1-&gt;3)-beta-D-glucan biosynthetic process"/>
    <property type="evidence" value="ECO:0007669"/>
    <property type="project" value="InterPro"/>
</dbReference>
<keyword evidence="13" id="KW-0732">Signal</keyword>
<feature type="transmembrane region" description="Helical" evidence="12">
    <location>
        <begin position="4737"/>
        <end position="4758"/>
    </location>
</feature>
<keyword evidence="10" id="KW-0175">Coiled coil</keyword>
<dbReference type="GO" id="GO:0003843">
    <property type="term" value="F:1,3-beta-D-glucan synthase activity"/>
    <property type="evidence" value="ECO:0007669"/>
    <property type="project" value="UniProtKB-EC"/>
</dbReference>
<evidence type="ECO:0000313" key="15">
    <source>
        <dbReference type="EMBL" id="CCO15293.1"/>
    </source>
</evidence>
<feature type="region of interest" description="Disordered" evidence="11">
    <location>
        <begin position="3689"/>
        <end position="3709"/>
    </location>
</feature>
<feature type="transmembrane region" description="Helical" evidence="12">
    <location>
        <begin position="2465"/>
        <end position="2484"/>
    </location>
</feature>
<evidence type="ECO:0000256" key="11">
    <source>
        <dbReference type="SAM" id="MobiDB-lite"/>
    </source>
</evidence>
<feature type="domain" description="1,3-beta-glucan synthase component FKS1-like" evidence="14">
    <location>
        <begin position="1016"/>
        <end position="1121"/>
    </location>
</feature>
<dbReference type="InterPro" id="IPR003440">
    <property type="entry name" value="Glyco_trans_48_dom"/>
</dbReference>
<feature type="compositionally biased region" description="Polar residues" evidence="11">
    <location>
        <begin position="866"/>
        <end position="878"/>
    </location>
</feature>
<dbReference type="Proteomes" id="UP000198341">
    <property type="component" value="Chromosome 2"/>
</dbReference>
<feature type="transmembrane region" description="Helical" evidence="12">
    <location>
        <begin position="1387"/>
        <end position="1407"/>
    </location>
</feature>
<dbReference type="EMBL" id="FO082277">
    <property type="protein sequence ID" value="CCO15293.1"/>
    <property type="molecule type" value="Genomic_DNA"/>
</dbReference>